<proteinExistence type="predicted"/>
<gene>
    <name evidence="1" type="ORF">LARSCL_LOCUS5378</name>
</gene>
<evidence type="ECO:0000313" key="1">
    <source>
        <dbReference type="EMBL" id="CAL1270586.1"/>
    </source>
</evidence>
<dbReference type="AlphaFoldDB" id="A0AAV1ZFR6"/>
<protein>
    <submittedName>
        <fullName evidence="1">Uncharacterized protein</fullName>
    </submittedName>
</protein>
<reference evidence="1 2" key="1">
    <citation type="submission" date="2024-04" db="EMBL/GenBank/DDBJ databases">
        <authorList>
            <person name="Rising A."/>
            <person name="Reimegard J."/>
            <person name="Sonavane S."/>
            <person name="Akerstrom W."/>
            <person name="Nylinder S."/>
            <person name="Hedman E."/>
            <person name="Kallberg Y."/>
        </authorList>
    </citation>
    <scope>NUCLEOTIDE SEQUENCE [LARGE SCALE GENOMIC DNA]</scope>
</reference>
<organism evidence="1 2">
    <name type="scientific">Larinioides sclopetarius</name>
    <dbReference type="NCBI Taxonomy" id="280406"/>
    <lineage>
        <taxon>Eukaryota</taxon>
        <taxon>Metazoa</taxon>
        <taxon>Ecdysozoa</taxon>
        <taxon>Arthropoda</taxon>
        <taxon>Chelicerata</taxon>
        <taxon>Arachnida</taxon>
        <taxon>Araneae</taxon>
        <taxon>Araneomorphae</taxon>
        <taxon>Entelegynae</taxon>
        <taxon>Araneoidea</taxon>
        <taxon>Araneidae</taxon>
        <taxon>Larinioides</taxon>
    </lineage>
</organism>
<name>A0AAV1ZFR6_9ARAC</name>
<dbReference type="EMBL" id="CAXIEN010000049">
    <property type="protein sequence ID" value="CAL1270586.1"/>
    <property type="molecule type" value="Genomic_DNA"/>
</dbReference>
<sequence length="34" mass="3868">MLCVTVTVFIASVILQIIKERFKSSVYSMIDGFQ</sequence>
<keyword evidence="2" id="KW-1185">Reference proteome</keyword>
<comment type="caution">
    <text evidence="1">The sequence shown here is derived from an EMBL/GenBank/DDBJ whole genome shotgun (WGS) entry which is preliminary data.</text>
</comment>
<dbReference type="Proteomes" id="UP001497382">
    <property type="component" value="Unassembled WGS sequence"/>
</dbReference>
<accession>A0AAV1ZFR6</accession>
<evidence type="ECO:0000313" key="2">
    <source>
        <dbReference type="Proteomes" id="UP001497382"/>
    </source>
</evidence>